<protein>
    <submittedName>
        <fullName evidence="20">Catecholate siderophore receptor Fiu</fullName>
    </submittedName>
</protein>
<evidence type="ECO:0000259" key="18">
    <source>
        <dbReference type="Pfam" id="PF00593"/>
    </source>
</evidence>
<evidence type="ECO:0000256" key="14">
    <source>
        <dbReference type="PROSITE-ProRule" id="PRU01360"/>
    </source>
</evidence>
<keyword evidence="8" id="KW-0408">Iron</keyword>
<evidence type="ECO:0000256" key="8">
    <source>
        <dbReference type="ARBA" id="ARBA00023004"/>
    </source>
</evidence>
<feature type="compositionally biased region" description="Polar residues" evidence="16">
    <location>
        <begin position="564"/>
        <end position="574"/>
    </location>
</feature>
<keyword evidence="21" id="KW-1185">Reference proteome</keyword>
<dbReference type="PANTHER" id="PTHR32552:SF89">
    <property type="entry name" value="CATECHOLATE SIDEROPHORE RECEPTOR FIU"/>
    <property type="match status" value="1"/>
</dbReference>
<dbReference type="Pfam" id="PF07715">
    <property type="entry name" value="Plug"/>
    <property type="match status" value="1"/>
</dbReference>
<reference evidence="21" key="1">
    <citation type="journal article" date="2019" name="Int. J. Syst. Evol. Microbiol.">
        <title>The Global Catalogue of Microorganisms (GCM) 10K type strain sequencing project: providing services to taxonomists for standard genome sequencing and annotation.</title>
        <authorList>
            <consortium name="The Broad Institute Genomics Platform"/>
            <consortium name="The Broad Institute Genome Sequencing Center for Infectious Disease"/>
            <person name="Wu L."/>
            <person name="Ma J."/>
        </authorList>
    </citation>
    <scope>NUCLEOTIDE SEQUENCE [LARGE SCALE GENOMIC DNA]</scope>
    <source>
        <strain evidence="21">CGMCC 1.16619</strain>
    </source>
</reference>
<dbReference type="InterPro" id="IPR010105">
    <property type="entry name" value="TonB_sidphr_rcpt"/>
</dbReference>
<keyword evidence="13 14" id="KW-0998">Cell outer membrane</keyword>
<dbReference type="EMBL" id="JBHSNF010000002">
    <property type="protein sequence ID" value="MFC5526549.1"/>
    <property type="molecule type" value="Genomic_DNA"/>
</dbReference>
<evidence type="ECO:0000256" key="13">
    <source>
        <dbReference type="ARBA" id="ARBA00023237"/>
    </source>
</evidence>
<dbReference type="NCBIfam" id="NF007349">
    <property type="entry name" value="PRK09840.1"/>
    <property type="match status" value="1"/>
</dbReference>
<evidence type="ECO:0000256" key="1">
    <source>
        <dbReference type="ARBA" id="ARBA00004571"/>
    </source>
</evidence>
<evidence type="ECO:0000256" key="15">
    <source>
        <dbReference type="RuleBase" id="RU003357"/>
    </source>
</evidence>
<keyword evidence="6 14" id="KW-0812">Transmembrane</keyword>
<feature type="region of interest" description="Disordered" evidence="16">
    <location>
        <begin position="562"/>
        <end position="582"/>
    </location>
</feature>
<dbReference type="Gene3D" id="2.170.130.10">
    <property type="entry name" value="TonB-dependent receptor, plug domain"/>
    <property type="match status" value="1"/>
</dbReference>
<dbReference type="InterPro" id="IPR012910">
    <property type="entry name" value="Plug_dom"/>
</dbReference>
<feature type="signal peptide" evidence="17">
    <location>
        <begin position="1"/>
        <end position="40"/>
    </location>
</feature>
<evidence type="ECO:0000256" key="10">
    <source>
        <dbReference type="ARBA" id="ARBA00023077"/>
    </source>
</evidence>
<accession>A0ABW0QQL8</accession>
<evidence type="ECO:0000256" key="17">
    <source>
        <dbReference type="SAM" id="SignalP"/>
    </source>
</evidence>
<feature type="domain" description="TonB-dependent receptor plug" evidence="19">
    <location>
        <begin position="87"/>
        <end position="188"/>
    </location>
</feature>
<dbReference type="NCBIfam" id="TIGR01783">
    <property type="entry name" value="TonB-siderophor"/>
    <property type="match status" value="1"/>
</dbReference>
<evidence type="ECO:0000256" key="16">
    <source>
        <dbReference type="SAM" id="MobiDB-lite"/>
    </source>
</evidence>
<dbReference type="InterPro" id="IPR037066">
    <property type="entry name" value="Plug_dom_sf"/>
</dbReference>
<keyword evidence="11 14" id="KW-0472">Membrane</keyword>
<comment type="caution">
    <text evidence="20">The sequence shown here is derived from an EMBL/GenBank/DDBJ whole genome shotgun (WGS) entry which is preliminary data.</text>
</comment>
<evidence type="ECO:0000256" key="11">
    <source>
        <dbReference type="ARBA" id="ARBA00023136"/>
    </source>
</evidence>
<evidence type="ECO:0000256" key="7">
    <source>
        <dbReference type="ARBA" id="ARBA00022729"/>
    </source>
</evidence>
<dbReference type="Pfam" id="PF00593">
    <property type="entry name" value="TonB_dep_Rec_b-barrel"/>
    <property type="match status" value="1"/>
</dbReference>
<dbReference type="RefSeq" id="WP_377320318.1">
    <property type="nucleotide sequence ID" value="NZ_JBHSNF010000002.1"/>
</dbReference>
<dbReference type="InterPro" id="IPR036942">
    <property type="entry name" value="Beta-barrel_TonB_sf"/>
</dbReference>
<keyword evidence="4 14" id="KW-1134">Transmembrane beta strand</keyword>
<evidence type="ECO:0000256" key="2">
    <source>
        <dbReference type="ARBA" id="ARBA00009810"/>
    </source>
</evidence>
<keyword evidence="10 15" id="KW-0798">TonB box</keyword>
<evidence type="ECO:0000256" key="3">
    <source>
        <dbReference type="ARBA" id="ARBA00022448"/>
    </source>
</evidence>
<evidence type="ECO:0000259" key="19">
    <source>
        <dbReference type="Pfam" id="PF07715"/>
    </source>
</evidence>
<keyword evidence="5" id="KW-0410">Iron transport</keyword>
<dbReference type="Proteomes" id="UP001596114">
    <property type="component" value="Unassembled WGS sequence"/>
</dbReference>
<dbReference type="PROSITE" id="PS52016">
    <property type="entry name" value="TONB_DEPENDENT_REC_3"/>
    <property type="match status" value="1"/>
</dbReference>
<dbReference type="PANTHER" id="PTHR32552">
    <property type="entry name" value="FERRICHROME IRON RECEPTOR-RELATED"/>
    <property type="match status" value="1"/>
</dbReference>
<feature type="chain" id="PRO_5047264863" evidence="17">
    <location>
        <begin position="41"/>
        <end position="780"/>
    </location>
</feature>
<sequence length="780" mass="83105">MAFINSRKYPVTGRKSPTSCSMASAATLLAGLALAGPAAAADMPAATGTTDAQMSHASNLPGIKVEASISGDYRVDTLSSPKFTQPLLDTTQTISVIGRELIQQQGATTLTDALRNSPGVGTFYVGENGSTSTGDAISMRGFDTSSSIFVDGVRDTGSISRDVFNIEQIEVTKGPDGTEYGRTAPTGAINMVSKQPQRGHSLSGSVGYGSGSHRRAVADWNQSIGGNAAFRLDVMGQDSGVAGRDKVENDRWGIAPSLAFGLNTPTRLYLDFLHVKQDNVPDGGVSTIGLPGYSSPDPTRPFITEAPRVDPDNFYGTRQDHEHVTTDMFTAIVEHDVSGNVALHDTLRWGRTRQDYLLTSFTATAANLLTPDPADPSSWTLARSNPNFKHQNNRIITNQTNLTANFGSGAITHNLSAGIELTQEKATTLGLAALDGSTWPAANLYHPDTRADGLIYGETGAYGNGTTDTAAAYVFDTMKFGAHWQINAGARLDHYRTEFSSTDLCGSRRGPACGSNPVGTVLPSVDARLSGNLPSYKLGVLYKPAANGSLYANFAMSQEPPGGSTLTLSNSANSADRPDLDPQKARTVEVGTKWDLLGERLLLTGALYRTTVSNDLVQDPTDGLYYQVGRKRVQGIEIGAVGKLTERWAVSAGYTTMDARVVDGSAVASDGSRDLAYTPKSAFTAWTTYRLPFDLTLGGGARHAGEMKRGTDGAIGTPAHTDAYWVFDAMASYPVSRHLSLQLNLYNVFDKSYVAAINKSGYRYTPGTPRSAMLTANIRF</sequence>
<gene>
    <name evidence="20" type="ORF">ACFPPA_12470</name>
</gene>
<name>A0ABW0QQL8_9GAMM</name>
<evidence type="ECO:0000256" key="6">
    <source>
        <dbReference type="ARBA" id="ARBA00022692"/>
    </source>
</evidence>
<keyword evidence="7 17" id="KW-0732">Signal</keyword>
<evidence type="ECO:0000256" key="4">
    <source>
        <dbReference type="ARBA" id="ARBA00022452"/>
    </source>
</evidence>
<organism evidence="20 21">
    <name type="scientific">Rhodanobacter ginsengisoli</name>
    <dbReference type="NCBI Taxonomy" id="418646"/>
    <lineage>
        <taxon>Bacteria</taxon>
        <taxon>Pseudomonadati</taxon>
        <taxon>Pseudomonadota</taxon>
        <taxon>Gammaproteobacteria</taxon>
        <taxon>Lysobacterales</taxon>
        <taxon>Rhodanobacteraceae</taxon>
        <taxon>Rhodanobacter</taxon>
    </lineage>
</organism>
<keyword evidence="3 14" id="KW-0813">Transport</keyword>
<keyword evidence="12 20" id="KW-0675">Receptor</keyword>
<evidence type="ECO:0000313" key="20">
    <source>
        <dbReference type="EMBL" id="MFC5526549.1"/>
    </source>
</evidence>
<proteinExistence type="inferred from homology"/>
<dbReference type="SUPFAM" id="SSF56935">
    <property type="entry name" value="Porins"/>
    <property type="match status" value="1"/>
</dbReference>
<evidence type="ECO:0000256" key="5">
    <source>
        <dbReference type="ARBA" id="ARBA00022496"/>
    </source>
</evidence>
<evidence type="ECO:0000313" key="21">
    <source>
        <dbReference type="Proteomes" id="UP001596114"/>
    </source>
</evidence>
<evidence type="ECO:0000256" key="9">
    <source>
        <dbReference type="ARBA" id="ARBA00023065"/>
    </source>
</evidence>
<dbReference type="Gene3D" id="2.40.170.20">
    <property type="entry name" value="TonB-dependent receptor, beta-barrel domain"/>
    <property type="match status" value="1"/>
</dbReference>
<dbReference type="InterPro" id="IPR039426">
    <property type="entry name" value="TonB-dep_rcpt-like"/>
</dbReference>
<keyword evidence="9" id="KW-0406">Ion transport</keyword>
<comment type="similarity">
    <text evidence="2 14 15">Belongs to the TonB-dependent receptor family.</text>
</comment>
<dbReference type="InterPro" id="IPR000531">
    <property type="entry name" value="Beta-barrel_TonB"/>
</dbReference>
<dbReference type="CDD" id="cd01347">
    <property type="entry name" value="ligand_gated_channel"/>
    <property type="match status" value="1"/>
</dbReference>
<feature type="domain" description="TonB-dependent receptor-like beta-barrel" evidence="18">
    <location>
        <begin position="289"/>
        <end position="748"/>
    </location>
</feature>
<comment type="subcellular location">
    <subcellularLocation>
        <location evidence="1 14">Cell outer membrane</location>
        <topology evidence="1 14">Multi-pass membrane protein</topology>
    </subcellularLocation>
</comment>
<evidence type="ECO:0000256" key="12">
    <source>
        <dbReference type="ARBA" id="ARBA00023170"/>
    </source>
</evidence>